<dbReference type="Pfam" id="PF11888">
    <property type="entry name" value="DUF3408"/>
    <property type="match status" value="1"/>
</dbReference>
<proteinExistence type="predicted"/>
<dbReference type="RefSeq" id="WP_032599002.1">
    <property type="nucleotide sequence ID" value="NZ_JGDS01000067.1"/>
</dbReference>
<comment type="caution">
    <text evidence="3">The sequence shown here is derived from an EMBL/GenBank/DDBJ whole genome shotgun (WGS) entry which is preliminary data.</text>
</comment>
<keyword evidence="2" id="KW-1133">Transmembrane helix</keyword>
<dbReference type="Proteomes" id="UP000020938">
    <property type="component" value="Unassembled WGS sequence"/>
</dbReference>
<evidence type="ECO:0000256" key="1">
    <source>
        <dbReference type="SAM" id="MobiDB-lite"/>
    </source>
</evidence>
<accession>A0A016AQR1</accession>
<keyword evidence="2" id="KW-0472">Membrane</keyword>
<dbReference type="AlphaFoldDB" id="A0A016AQR1"/>
<evidence type="ECO:0000313" key="4">
    <source>
        <dbReference type="Proteomes" id="UP000020938"/>
    </source>
</evidence>
<feature type="transmembrane region" description="Helical" evidence="2">
    <location>
        <begin position="12"/>
        <end position="32"/>
    </location>
</feature>
<protein>
    <recommendedName>
        <fullName evidence="5">DUF3408 domain-containing protein</fullName>
    </recommendedName>
</protein>
<name>A0A016AQR1_BACFG</name>
<evidence type="ECO:0008006" key="5">
    <source>
        <dbReference type="Google" id="ProtNLM"/>
    </source>
</evidence>
<organism evidence="3 4">
    <name type="scientific">Bacteroides fragilis str. 3976T8</name>
    <dbReference type="NCBI Taxonomy" id="1339314"/>
    <lineage>
        <taxon>Bacteria</taxon>
        <taxon>Pseudomonadati</taxon>
        <taxon>Bacteroidota</taxon>
        <taxon>Bacteroidia</taxon>
        <taxon>Bacteroidales</taxon>
        <taxon>Bacteroidaceae</taxon>
        <taxon>Bacteroides</taxon>
    </lineage>
</organism>
<evidence type="ECO:0000313" key="3">
    <source>
        <dbReference type="EMBL" id="EXZ71478.1"/>
    </source>
</evidence>
<dbReference type="EMBL" id="JGDS01000067">
    <property type="protein sequence ID" value="EXZ71478.1"/>
    <property type="molecule type" value="Genomic_DNA"/>
</dbReference>
<gene>
    <name evidence="3" type="ORF">M123_4213</name>
</gene>
<sequence length="150" mass="16835">MGQFFDILTTVVSGTAVFLLVVTAIHASARLVQMTFGRKSGLRRKDTAKSNKAVKNTEPANLPEKKEEPPGIDERCAVYKEKYLTCKPLAKRAHVCIEQENACIIKYILPVIAPKATMSGYINNVVDEHLKKYSPEIMKLYNEKKTDYGN</sequence>
<keyword evidence="2" id="KW-0812">Transmembrane</keyword>
<dbReference type="PATRIC" id="fig|1339314.3.peg.4350"/>
<dbReference type="InterPro" id="IPR021823">
    <property type="entry name" value="DUF3408"/>
</dbReference>
<feature type="region of interest" description="Disordered" evidence="1">
    <location>
        <begin position="43"/>
        <end position="70"/>
    </location>
</feature>
<reference evidence="3 4" key="1">
    <citation type="submission" date="2014-02" db="EMBL/GenBank/DDBJ databases">
        <authorList>
            <person name="Sears C."/>
            <person name="Carroll K."/>
            <person name="Sack B.R."/>
            <person name="Qadri F."/>
            <person name="Myers L.L."/>
            <person name="Chung G.-T."/>
            <person name="Escheverria P."/>
            <person name="Fraser C.M."/>
            <person name="Sadzewicz L."/>
            <person name="Shefchek K.A."/>
            <person name="Tallon L."/>
            <person name="Das S.P."/>
            <person name="Daugherty S."/>
            <person name="Mongodin E.F."/>
        </authorList>
    </citation>
    <scope>NUCLEOTIDE SEQUENCE [LARGE SCALE GENOMIC DNA]</scope>
    <source>
        <strain evidence="3 4">3976T8</strain>
    </source>
</reference>
<evidence type="ECO:0000256" key="2">
    <source>
        <dbReference type="SAM" id="Phobius"/>
    </source>
</evidence>